<comment type="caution">
    <text evidence="1">The sequence shown here is derived from an EMBL/GenBank/DDBJ whole genome shotgun (WGS) entry which is preliminary data.</text>
</comment>
<evidence type="ECO:0000313" key="2">
    <source>
        <dbReference type="Proteomes" id="UP000465221"/>
    </source>
</evidence>
<dbReference type="Proteomes" id="UP000465221">
    <property type="component" value="Unassembled WGS sequence"/>
</dbReference>
<evidence type="ECO:0000313" key="1">
    <source>
        <dbReference type="EMBL" id="GFF26055.1"/>
    </source>
</evidence>
<gene>
    <name evidence="1" type="ORF">IFM46972_01652</name>
</gene>
<accession>A0A8H3RHE0</accession>
<proteinExistence type="predicted"/>
<dbReference type="AlphaFoldDB" id="A0A8H3RHE0"/>
<reference evidence="1 2" key="1">
    <citation type="submission" date="2020-01" db="EMBL/GenBank/DDBJ databases">
        <title>Draft genome sequence of Aspergillus udagawae IFM 46972.</title>
        <authorList>
            <person name="Takahashi H."/>
            <person name="Yaguchi T."/>
        </authorList>
    </citation>
    <scope>NUCLEOTIDE SEQUENCE [LARGE SCALE GENOMIC DNA]</scope>
    <source>
        <strain evidence="1 2">IFM 46972</strain>
    </source>
</reference>
<name>A0A8H3RHE0_9EURO</name>
<organism evidence="1 2">
    <name type="scientific">Aspergillus udagawae</name>
    <dbReference type="NCBI Taxonomy" id="91492"/>
    <lineage>
        <taxon>Eukaryota</taxon>
        <taxon>Fungi</taxon>
        <taxon>Dikarya</taxon>
        <taxon>Ascomycota</taxon>
        <taxon>Pezizomycotina</taxon>
        <taxon>Eurotiomycetes</taxon>
        <taxon>Eurotiomycetidae</taxon>
        <taxon>Eurotiales</taxon>
        <taxon>Aspergillaceae</taxon>
        <taxon>Aspergillus</taxon>
        <taxon>Aspergillus subgen. Fumigati</taxon>
    </lineage>
</organism>
<sequence>MQLALDSLTHTRTMMHNSTTRSLLVETFKVPGIDLGCIVLFLLGVSASSALIPICSPPPSPPTILLSKYCRIRFFRLPLPPGFDHLVFNFLLFESFDLNIFAFRPFKSKPGNVRLILHFNVGKLSLWQVLVLYASTSSTAARFQHLDVRWKNQRGSRFYFCYLYFPT</sequence>
<dbReference type="EMBL" id="BLKC01000007">
    <property type="protein sequence ID" value="GFF26055.1"/>
    <property type="molecule type" value="Genomic_DNA"/>
</dbReference>
<protein>
    <submittedName>
        <fullName evidence="1">Uncharacterized protein</fullName>
    </submittedName>
</protein>